<organism evidence="8 9">
    <name type="scientific">Exophiala aquamarina CBS 119918</name>
    <dbReference type="NCBI Taxonomy" id="1182545"/>
    <lineage>
        <taxon>Eukaryota</taxon>
        <taxon>Fungi</taxon>
        <taxon>Dikarya</taxon>
        <taxon>Ascomycota</taxon>
        <taxon>Pezizomycotina</taxon>
        <taxon>Eurotiomycetes</taxon>
        <taxon>Chaetothyriomycetidae</taxon>
        <taxon>Chaetothyriales</taxon>
        <taxon>Herpotrichiellaceae</taxon>
        <taxon>Exophiala</taxon>
    </lineage>
</organism>
<comment type="cofactor">
    <cofactor evidence="1">
        <name>FAD</name>
        <dbReference type="ChEBI" id="CHEBI:57692"/>
    </cofactor>
</comment>
<dbReference type="GO" id="GO:0004497">
    <property type="term" value="F:monooxygenase activity"/>
    <property type="evidence" value="ECO:0007669"/>
    <property type="project" value="UniProtKB-KW"/>
</dbReference>
<evidence type="ECO:0000256" key="3">
    <source>
        <dbReference type="ARBA" id="ARBA00022630"/>
    </source>
</evidence>
<dbReference type="OrthoDB" id="66881at2759"/>
<evidence type="ECO:0000256" key="1">
    <source>
        <dbReference type="ARBA" id="ARBA00001974"/>
    </source>
</evidence>
<keyword evidence="3" id="KW-0285">Flavoprotein</keyword>
<reference evidence="8 9" key="1">
    <citation type="submission" date="2013-03" db="EMBL/GenBank/DDBJ databases">
        <title>The Genome Sequence of Exophiala aquamarina CBS 119918.</title>
        <authorList>
            <consortium name="The Broad Institute Genomics Platform"/>
            <person name="Cuomo C."/>
            <person name="de Hoog S."/>
            <person name="Gorbushina A."/>
            <person name="Walker B."/>
            <person name="Young S.K."/>
            <person name="Zeng Q."/>
            <person name="Gargeya S."/>
            <person name="Fitzgerald M."/>
            <person name="Haas B."/>
            <person name="Abouelleil A."/>
            <person name="Allen A.W."/>
            <person name="Alvarado L."/>
            <person name="Arachchi H.M."/>
            <person name="Berlin A.M."/>
            <person name="Chapman S.B."/>
            <person name="Gainer-Dewar J."/>
            <person name="Goldberg J."/>
            <person name="Griggs A."/>
            <person name="Gujja S."/>
            <person name="Hansen M."/>
            <person name="Howarth C."/>
            <person name="Imamovic A."/>
            <person name="Ireland A."/>
            <person name="Larimer J."/>
            <person name="McCowan C."/>
            <person name="Murphy C."/>
            <person name="Pearson M."/>
            <person name="Poon T.W."/>
            <person name="Priest M."/>
            <person name="Roberts A."/>
            <person name="Saif S."/>
            <person name="Shea T."/>
            <person name="Sisk P."/>
            <person name="Sykes S."/>
            <person name="Wortman J."/>
            <person name="Nusbaum C."/>
            <person name="Birren B."/>
        </authorList>
    </citation>
    <scope>NUCLEOTIDE SEQUENCE [LARGE SCALE GENOMIC DNA]</scope>
    <source>
        <strain evidence="8 9">CBS 119918</strain>
    </source>
</reference>
<keyword evidence="4" id="KW-0274">FAD</keyword>
<evidence type="ECO:0000313" key="9">
    <source>
        <dbReference type="Proteomes" id="UP000027920"/>
    </source>
</evidence>
<dbReference type="RefSeq" id="XP_013263325.1">
    <property type="nucleotide sequence ID" value="XM_013407871.1"/>
</dbReference>
<keyword evidence="6" id="KW-0560">Oxidoreductase</keyword>
<proteinExistence type="inferred from homology"/>
<sequence>MLTDLKSNRAVYEFWAQKVRSRVSDPAKREIVAPPEPLYPFGTRRTPLEQDCYECVDQPNEELIDLRKTPVEFVNKTGIVTSDGTQRDLDAIVMSTGFDSFTNSYVISPWFMCFSLPTPLAKISVANL</sequence>
<dbReference type="InterPro" id="IPR036188">
    <property type="entry name" value="FAD/NAD-bd_sf"/>
</dbReference>
<dbReference type="InterPro" id="IPR050775">
    <property type="entry name" value="FAD-binding_Monooxygenases"/>
</dbReference>
<evidence type="ECO:0000256" key="2">
    <source>
        <dbReference type="ARBA" id="ARBA00010139"/>
    </source>
</evidence>
<accession>A0A072PYQ5</accession>
<evidence type="ECO:0000256" key="6">
    <source>
        <dbReference type="ARBA" id="ARBA00023002"/>
    </source>
</evidence>
<dbReference type="VEuPathDB" id="FungiDB:A1O9_02296"/>
<dbReference type="GeneID" id="25277241"/>
<evidence type="ECO:0000313" key="8">
    <source>
        <dbReference type="EMBL" id="KEF60735.1"/>
    </source>
</evidence>
<dbReference type="Proteomes" id="UP000027920">
    <property type="component" value="Unassembled WGS sequence"/>
</dbReference>
<gene>
    <name evidence="8" type="ORF">A1O9_02296</name>
</gene>
<dbReference type="SUPFAM" id="SSF51905">
    <property type="entry name" value="FAD/NAD(P)-binding domain"/>
    <property type="match status" value="1"/>
</dbReference>
<evidence type="ECO:0000256" key="4">
    <source>
        <dbReference type="ARBA" id="ARBA00022827"/>
    </source>
</evidence>
<evidence type="ECO:0000256" key="7">
    <source>
        <dbReference type="ARBA" id="ARBA00023033"/>
    </source>
</evidence>
<dbReference type="PANTHER" id="PTHR43098">
    <property type="entry name" value="L-ORNITHINE N(5)-MONOOXYGENASE-RELATED"/>
    <property type="match status" value="1"/>
</dbReference>
<protein>
    <submittedName>
        <fullName evidence="8">Uncharacterized protein</fullName>
    </submittedName>
</protein>
<evidence type="ECO:0000256" key="5">
    <source>
        <dbReference type="ARBA" id="ARBA00022857"/>
    </source>
</evidence>
<keyword evidence="7" id="KW-0503">Monooxygenase</keyword>
<keyword evidence="5" id="KW-0521">NADP</keyword>
<comment type="caution">
    <text evidence="8">The sequence shown here is derived from an EMBL/GenBank/DDBJ whole genome shotgun (WGS) entry which is preliminary data.</text>
</comment>
<name>A0A072PYQ5_9EURO</name>
<dbReference type="EMBL" id="AMGV01000002">
    <property type="protein sequence ID" value="KEF60735.1"/>
    <property type="molecule type" value="Genomic_DNA"/>
</dbReference>
<comment type="similarity">
    <text evidence="2">Belongs to the FAD-binding monooxygenase family.</text>
</comment>
<dbReference type="HOGENOM" id="CLU_1959583_0_0_1"/>
<dbReference type="PANTHER" id="PTHR43098:SF3">
    <property type="entry name" value="L-ORNITHINE N(5)-MONOOXYGENASE-RELATED"/>
    <property type="match status" value="1"/>
</dbReference>
<dbReference type="AlphaFoldDB" id="A0A072PYQ5"/>
<keyword evidence="9" id="KW-1185">Reference proteome</keyword>